<name>A0AB73SXQ9_9FIRM</name>
<evidence type="ECO:0008006" key="3">
    <source>
        <dbReference type="Google" id="ProtNLM"/>
    </source>
</evidence>
<keyword evidence="2" id="KW-1185">Reference proteome</keyword>
<organism evidence="1 2">
    <name type="scientific">Murimonas intestini</name>
    <dbReference type="NCBI Taxonomy" id="1337051"/>
    <lineage>
        <taxon>Bacteria</taxon>
        <taxon>Bacillati</taxon>
        <taxon>Bacillota</taxon>
        <taxon>Clostridia</taxon>
        <taxon>Lachnospirales</taxon>
        <taxon>Lachnospiraceae</taxon>
        <taxon>Murimonas</taxon>
    </lineage>
</organism>
<dbReference type="EMBL" id="QGGY01000022">
    <property type="protein sequence ID" value="PWJ72119.1"/>
    <property type="molecule type" value="Genomic_DNA"/>
</dbReference>
<accession>A0AB73SXQ9</accession>
<evidence type="ECO:0000313" key="1">
    <source>
        <dbReference type="EMBL" id="PWJ72119.1"/>
    </source>
</evidence>
<protein>
    <recommendedName>
        <fullName evidence="3">Type II toxin-antitoxin system RelE/ParE family toxin</fullName>
    </recommendedName>
</protein>
<reference evidence="1 2" key="1">
    <citation type="submission" date="2018-05" db="EMBL/GenBank/DDBJ databases">
        <authorList>
            <person name="Goeker M."/>
            <person name="Huntemann M."/>
            <person name="Clum A."/>
            <person name="Pillay M."/>
            <person name="Palaniappan K."/>
            <person name="Varghese N."/>
            <person name="Mikhailova N."/>
            <person name="Stamatis D."/>
            <person name="Reddy T."/>
            <person name="Daum C."/>
            <person name="Shapiro N."/>
            <person name="Ivanova N."/>
            <person name="Kyrpides N."/>
            <person name="Woyke T."/>
        </authorList>
    </citation>
    <scope>NUCLEOTIDE SEQUENCE [LARGE SCALE GENOMIC DNA]</scope>
    <source>
        <strain evidence="1 2">DSM 26524</strain>
    </source>
</reference>
<evidence type="ECO:0000313" key="2">
    <source>
        <dbReference type="Proteomes" id="UP000245412"/>
    </source>
</evidence>
<gene>
    <name evidence="1" type="ORF">C7383_12233</name>
</gene>
<comment type="caution">
    <text evidence="1">The sequence shown here is derived from an EMBL/GenBank/DDBJ whole genome shotgun (WGS) entry which is preliminary data.</text>
</comment>
<proteinExistence type="predicted"/>
<dbReference type="AlphaFoldDB" id="A0AB73SXQ9"/>
<sequence>MKLRINHFVVADLKATRDYIAEDNTEAVGKRVEQIKIKICVR</sequence>
<dbReference type="Proteomes" id="UP000245412">
    <property type="component" value="Unassembled WGS sequence"/>
</dbReference>